<accession>A0A3G5A5I6</accession>
<dbReference type="EMBL" id="MK072383">
    <property type="protein sequence ID" value="AYV82497.1"/>
    <property type="molecule type" value="Genomic_DNA"/>
</dbReference>
<sequence>MTSDLIDICFLLSSTSDVDNLLINILDQLPLECLNTVDHNKKTILINCTISNKLKAAEFLLSNGCDINLMDSDFKTAVSYAHESKREDFIALFSNYIDLKYPTISEINMLKRVMKNDDIHAFDKISRNIMNRGISISVKGGGSDMDDTESYYITSPLQDLVSQTEVKNTEYFLKGLLESKCSLDDSTPNSHHNILQLAIISNQPEHILETLISAGVDINDHGSSNTVTPYGLALNQRNLTAIKILRKKSNRLTSLKSFMDIKELELLVFDIKKPNDQGKTNEILEYLINDDHEFINKCIDRGLLEFVEGALMKDLNFVHTYKDRVGYIKHILGRHYWHMHGTKMDVWFMARNFRYEIDINTRQLDPGFIERKIRSEDYMVGIIIESVIAKGRMDFLEEDYSFVLPAEFEGMCDRNVDFLDDYFFRNQDLFIKIQSMYIESIQLGLEGTNITAMNKKNCSYIVHMIMSYIY</sequence>
<dbReference type="InterPro" id="IPR036770">
    <property type="entry name" value="Ankyrin_rpt-contain_sf"/>
</dbReference>
<dbReference type="SUPFAM" id="SSF48403">
    <property type="entry name" value="Ankyrin repeat"/>
    <property type="match status" value="1"/>
</dbReference>
<evidence type="ECO:0000313" key="1">
    <source>
        <dbReference type="EMBL" id="AYV82497.1"/>
    </source>
</evidence>
<gene>
    <name evidence="1" type="ORF">Hyperionvirus1_76</name>
</gene>
<protein>
    <submittedName>
        <fullName evidence="1">Uncharacterized protein</fullName>
    </submittedName>
</protein>
<proteinExistence type="predicted"/>
<dbReference type="InterPro" id="IPR002110">
    <property type="entry name" value="Ankyrin_rpt"/>
</dbReference>
<organism evidence="1">
    <name type="scientific">Hyperionvirus sp</name>
    <dbReference type="NCBI Taxonomy" id="2487770"/>
    <lineage>
        <taxon>Viruses</taxon>
        <taxon>Varidnaviria</taxon>
        <taxon>Bamfordvirae</taxon>
        <taxon>Nucleocytoviricota</taxon>
        <taxon>Megaviricetes</taxon>
        <taxon>Imitervirales</taxon>
        <taxon>Mimiviridae</taxon>
        <taxon>Klosneuvirinae</taxon>
    </lineage>
</organism>
<dbReference type="Gene3D" id="1.25.40.20">
    <property type="entry name" value="Ankyrin repeat-containing domain"/>
    <property type="match status" value="2"/>
</dbReference>
<name>A0A3G5A5I6_9VIRU</name>
<dbReference type="SMART" id="SM00248">
    <property type="entry name" value="ANK"/>
    <property type="match status" value="2"/>
</dbReference>
<reference evidence="1" key="1">
    <citation type="submission" date="2018-10" db="EMBL/GenBank/DDBJ databases">
        <title>Hidden diversity of soil giant viruses.</title>
        <authorList>
            <person name="Schulz F."/>
            <person name="Alteio L."/>
            <person name="Goudeau D."/>
            <person name="Ryan E.M."/>
            <person name="Malmstrom R.R."/>
            <person name="Blanchard J."/>
            <person name="Woyke T."/>
        </authorList>
    </citation>
    <scope>NUCLEOTIDE SEQUENCE</scope>
    <source>
        <strain evidence="1">HYV1</strain>
    </source>
</reference>